<protein>
    <submittedName>
        <fullName evidence="2">Uncharacterized protein</fullName>
    </submittedName>
</protein>
<dbReference type="Proteomes" id="UP000248423">
    <property type="component" value="Unassembled WGS sequence"/>
</dbReference>
<accession>A0A319F6M8</accession>
<keyword evidence="1" id="KW-1133">Transmembrane helix</keyword>
<sequence>MLQSRTPTRVQTCTVIHLARPGHGEKSNNEKGACTITTGRLLYCSDMTQPASSLSPFSFSGPPQPLPLIDSLGFPTASLQSIPRFARYFTRLIRSFLPSFLLFFIFNFSL</sequence>
<organism evidence="2 3">
    <name type="scientific">Aspergillus sclerotiicarbonarius (strain CBS 121057 / IBT 28362)</name>
    <dbReference type="NCBI Taxonomy" id="1448318"/>
    <lineage>
        <taxon>Eukaryota</taxon>
        <taxon>Fungi</taxon>
        <taxon>Dikarya</taxon>
        <taxon>Ascomycota</taxon>
        <taxon>Pezizomycotina</taxon>
        <taxon>Eurotiomycetes</taxon>
        <taxon>Eurotiomycetidae</taxon>
        <taxon>Eurotiales</taxon>
        <taxon>Aspergillaceae</taxon>
        <taxon>Aspergillus</taxon>
        <taxon>Aspergillus subgen. Circumdati</taxon>
    </lineage>
</organism>
<evidence type="ECO:0000313" key="2">
    <source>
        <dbReference type="EMBL" id="PYI11629.1"/>
    </source>
</evidence>
<proteinExistence type="predicted"/>
<gene>
    <name evidence="2" type="ORF">BO78DRAFT_98111</name>
</gene>
<dbReference type="VEuPathDB" id="FungiDB:BO78DRAFT_98111"/>
<keyword evidence="1" id="KW-0812">Transmembrane</keyword>
<feature type="transmembrane region" description="Helical" evidence="1">
    <location>
        <begin position="92"/>
        <end position="109"/>
    </location>
</feature>
<evidence type="ECO:0000313" key="3">
    <source>
        <dbReference type="Proteomes" id="UP000248423"/>
    </source>
</evidence>
<keyword evidence="3" id="KW-1185">Reference proteome</keyword>
<evidence type="ECO:0000256" key="1">
    <source>
        <dbReference type="SAM" id="Phobius"/>
    </source>
</evidence>
<reference evidence="2 3" key="1">
    <citation type="submission" date="2018-02" db="EMBL/GenBank/DDBJ databases">
        <title>The genomes of Aspergillus section Nigri reveals drivers in fungal speciation.</title>
        <authorList>
            <consortium name="DOE Joint Genome Institute"/>
            <person name="Vesth T.C."/>
            <person name="Nybo J."/>
            <person name="Theobald S."/>
            <person name="Brandl J."/>
            <person name="Frisvad J.C."/>
            <person name="Nielsen K.F."/>
            <person name="Lyhne E.K."/>
            <person name="Kogle M.E."/>
            <person name="Kuo A."/>
            <person name="Riley R."/>
            <person name="Clum A."/>
            <person name="Nolan M."/>
            <person name="Lipzen A."/>
            <person name="Salamov A."/>
            <person name="Henrissat B."/>
            <person name="Wiebenga A."/>
            <person name="De vries R.P."/>
            <person name="Grigoriev I.V."/>
            <person name="Mortensen U.H."/>
            <person name="Andersen M.R."/>
            <person name="Baker S.E."/>
        </authorList>
    </citation>
    <scope>NUCLEOTIDE SEQUENCE [LARGE SCALE GENOMIC DNA]</scope>
    <source>
        <strain evidence="2 3">CBS 121057</strain>
    </source>
</reference>
<name>A0A319F6M8_ASPSB</name>
<dbReference type="AlphaFoldDB" id="A0A319F6M8"/>
<dbReference type="EMBL" id="KZ826317">
    <property type="protein sequence ID" value="PYI11629.1"/>
    <property type="molecule type" value="Genomic_DNA"/>
</dbReference>
<keyword evidence="1" id="KW-0472">Membrane</keyword>